<dbReference type="AlphaFoldDB" id="A0ABD2GPI1"/>
<reference evidence="3 4" key="1">
    <citation type="journal article" date="2022" name="G3 (Bethesda)">
        <title>Evaluating Illumina-, Nanopore-, and PacBio-based genome assembly strategies with the bald notothen, Trematomus borchgrevinki.</title>
        <authorList>
            <person name="Rayamajhi N."/>
            <person name="Cheng C.C."/>
            <person name="Catchen J.M."/>
        </authorList>
    </citation>
    <scope>NUCLEOTIDE SEQUENCE [LARGE SCALE GENOMIC DNA]</scope>
    <source>
        <strain evidence="3">AGRC-2024</strain>
    </source>
</reference>
<feature type="compositionally biased region" description="Polar residues" evidence="2">
    <location>
        <begin position="239"/>
        <end position="266"/>
    </location>
</feature>
<organism evidence="3 4">
    <name type="scientific">Pagothenia borchgrevinki</name>
    <name type="common">Bald rockcod</name>
    <name type="synonym">Trematomus borchgrevinki</name>
    <dbReference type="NCBI Taxonomy" id="8213"/>
    <lineage>
        <taxon>Eukaryota</taxon>
        <taxon>Metazoa</taxon>
        <taxon>Chordata</taxon>
        <taxon>Craniata</taxon>
        <taxon>Vertebrata</taxon>
        <taxon>Euteleostomi</taxon>
        <taxon>Actinopterygii</taxon>
        <taxon>Neopterygii</taxon>
        <taxon>Teleostei</taxon>
        <taxon>Neoteleostei</taxon>
        <taxon>Acanthomorphata</taxon>
        <taxon>Eupercaria</taxon>
        <taxon>Perciformes</taxon>
        <taxon>Notothenioidei</taxon>
        <taxon>Nototheniidae</taxon>
        <taxon>Pagothenia</taxon>
    </lineage>
</organism>
<feature type="coiled-coil region" evidence="1">
    <location>
        <begin position="41"/>
        <end position="82"/>
    </location>
</feature>
<name>A0ABD2GPI1_PAGBO</name>
<comment type="caution">
    <text evidence="3">The sequence shown here is derived from an EMBL/GenBank/DDBJ whole genome shotgun (WGS) entry which is preliminary data.</text>
</comment>
<evidence type="ECO:0000256" key="2">
    <source>
        <dbReference type="SAM" id="MobiDB-lite"/>
    </source>
</evidence>
<accession>A0ABD2GPI1</accession>
<dbReference type="EMBL" id="JBIYXZ010002076">
    <property type="protein sequence ID" value="KAL3056046.1"/>
    <property type="molecule type" value="Genomic_DNA"/>
</dbReference>
<evidence type="ECO:0000313" key="3">
    <source>
        <dbReference type="EMBL" id="KAL3056046.1"/>
    </source>
</evidence>
<sequence>MDVSIAVSLIRGQMRAVVERAVNGAVETVLAEMLKVVGVKFEELKGHVALMQRDVASLQREKAQKEKENENIRAKLRYTELKLKYYRQGVEEELEQRVSASTLSRIHPSIYLQAQRGAAGVSSTEISPSCSITNPEGLLSTSNQECSSPHSTSRRAIGTLCHSDVGDLSSDTSDLLLPVSLSLNTPTESSQDSSTVFFPVERHVAHSKDQENDCKWTVTLQPHSEGGDAHLVPPPVQALEQQSAASSPSPHVSTQADSSTLHPSASQVKQEEEEEEICIKVEPEEEQDVMADLLLDCQLQQGHLPEPETQRSVTEWSGLPESQRNNSAAYSSAGPCTDLMPQPLSSLQSMGYLPSGIPHRQAVRPWTKDLSLYEDFKLRRNELRKRSINRRRELEKTLPQPMLADLVRERREKTRLRVARWRAKRKLQACVNQAPAPDGAAGLCQTGFPISSQHQQLRVTCAATSNSQQRQMLQSNNFLNMSKLHAANSIPFTPSSCSSSPLLRGPNMAPHQHTVTYSSSSYPQVSLLQQSISLTDTDILQ</sequence>
<dbReference type="Proteomes" id="UP001619887">
    <property type="component" value="Unassembled WGS sequence"/>
</dbReference>
<evidence type="ECO:0000313" key="4">
    <source>
        <dbReference type="Proteomes" id="UP001619887"/>
    </source>
</evidence>
<reference evidence="3 4" key="2">
    <citation type="journal article" date="2024" name="G3 (Bethesda)">
        <title>The genome of the cryopelagic Antarctic bald notothen, Trematomus borchgrevinki.</title>
        <authorList>
            <person name="Rayamajhi N."/>
            <person name="Rivera-Colon A.G."/>
            <person name="Minhas B.F."/>
            <person name="Cheng C.C."/>
            <person name="Catchen J.M."/>
        </authorList>
    </citation>
    <scope>NUCLEOTIDE SEQUENCE [LARGE SCALE GENOMIC DNA]</scope>
    <source>
        <strain evidence="3">AGRC-2024</strain>
    </source>
</reference>
<proteinExistence type="predicted"/>
<keyword evidence="4" id="KW-1185">Reference proteome</keyword>
<evidence type="ECO:0000256" key="1">
    <source>
        <dbReference type="SAM" id="Coils"/>
    </source>
</evidence>
<gene>
    <name evidence="3" type="ORF">OYC64_018703</name>
</gene>
<keyword evidence="1" id="KW-0175">Coiled coil</keyword>
<protein>
    <submittedName>
        <fullName evidence="3">Uncharacterized protein</fullName>
    </submittedName>
</protein>
<feature type="region of interest" description="Disordered" evidence="2">
    <location>
        <begin position="238"/>
        <end position="276"/>
    </location>
</feature>